<evidence type="ECO:0000313" key="1">
    <source>
        <dbReference type="EMBL" id="MBW90275.1"/>
    </source>
</evidence>
<proteinExistence type="predicted"/>
<reference evidence="1" key="1">
    <citation type="submission" date="2018-02" db="EMBL/GenBank/DDBJ databases">
        <title>Rhizophora mucronata_Transcriptome.</title>
        <authorList>
            <person name="Meera S.P."/>
            <person name="Sreeshan A."/>
            <person name="Augustine A."/>
        </authorList>
    </citation>
    <scope>NUCLEOTIDE SEQUENCE</scope>
    <source>
        <tissue evidence="1">Leaf</tissue>
    </source>
</reference>
<name>A0A2P2J9W1_RHIMU</name>
<dbReference type="EMBL" id="GGEC01009792">
    <property type="protein sequence ID" value="MBW90275.1"/>
    <property type="molecule type" value="Transcribed_RNA"/>
</dbReference>
<protein>
    <submittedName>
        <fullName evidence="1">Uncharacterized protein LOC105637961</fullName>
    </submittedName>
</protein>
<sequence>MLEFHSIYPVIGFSSSHDSSQSAPNFDGSGISYGLLHFSSIFFYRLPLSAHSLMLRNPPVTSPRLLNRTVARYIGPVYQRKIEPLHAQVPKRPQGGKAVGEIGMWGFDGNVYDAADSIGPELCCT</sequence>
<accession>A0A2P2J9W1</accession>
<organism evidence="1">
    <name type="scientific">Rhizophora mucronata</name>
    <name type="common">Asiatic mangrove</name>
    <dbReference type="NCBI Taxonomy" id="61149"/>
    <lineage>
        <taxon>Eukaryota</taxon>
        <taxon>Viridiplantae</taxon>
        <taxon>Streptophyta</taxon>
        <taxon>Embryophyta</taxon>
        <taxon>Tracheophyta</taxon>
        <taxon>Spermatophyta</taxon>
        <taxon>Magnoliopsida</taxon>
        <taxon>eudicotyledons</taxon>
        <taxon>Gunneridae</taxon>
        <taxon>Pentapetalae</taxon>
        <taxon>rosids</taxon>
        <taxon>fabids</taxon>
        <taxon>Malpighiales</taxon>
        <taxon>Rhizophoraceae</taxon>
        <taxon>Rhizophora</taxon>
    </lineage>
</organism>
<dbReference type="AlphaFoldDB" id="A0A2P2J9W1"/>